<dbReference type="AlphaFoldDB" id="A0A7V2SIR3"/>
<protein>
    <submittedName>
        <fullName evidence="1">Uncharacterized protein</fullName>
    </submittedName>
</protein>
<gene>
    <name evidence="1" type="ORF">ENJ74_02755</name>
</gene>
<evidence type="ECO:0000313" key="1">
    <source>
        <dbReference type="EMBL" id="HFC03772.1"/>
    </source>
</evidence>
<dbReference type="EMBL" id="DRNO01000186">
    <property type="protein sequence ID" value="HFC03772.1"/>
    <property type="molecule type" value="Genomic_DNA"/>
</dbReference>
<proteinExistence type="predicted"/>
<sequence>MLILIPVKGSDPKEALIAPRMEAEQWALVDFDAGEVRSVTFHPDWDRTGADWIDFAVLENRFENAMDLMEAGMMVLARREGQDTIELVIEGFKFKELDEIGF</sequence>
<reference evidence="1" key="1">
    <citation type="journal article" date="2020" name="mSystems">
        <title>Genome- and Community-Level Interaction Insights into Carbon Utilization and Element Cycling Functions of Hydrothermarchaeota in Hydrothermal Sediment.</title>
        <authorList>
            <person name="Zhou Z."/>
            <person name="Liu Y."/>
            <person name="Xu W."/>
            <person name="Pan J."/>
            <person name="Luo Z.H."/>
            <person name="Li M."/>
        </authorList>
    </citation>
    <scope>NUCLEOTIDE SEQUENCE [LARGE SCALE GENOMIC DNA]</scope>
    <source>
        <strain evidence="1">HyVt-513</strain>
    </source>
</reference>
<comment type="caution">
    <text evidence="1">The sequence shown here is derived from an EMBL/GenBank/DDBJ whole genome shotgun (WGS) entry which is preliminary data.</text>
</comment>
<organism evidence="1">
    <name type="scientific">Nitratifractor salsuginis</name>
    <dbReference type="NCBI Taxonomy" id="269261"/>
    <lineage>
        <taxon>Bacteria</taxon>
        <taxon>Pseudomonadati</taxon>
        <taxon>Campylobacterota</taxon>
        <taxon>Epsilonproteobacteria</taxon>
        <taxon>Campylobacterales</taxon>
        <taxon>Sulfurovaceae</taxon>
        <taxon>Nitratifractor</taxon>
    </lineage>
</organism>
<dbReference type="Proteomes" id="UP000885722">
    <property type="component" value="Unassembled WGS sequence"/>
</dbReference>
<name>A0A7V2SIR3_9BACT</name>
<accession>A0A7V2SIR3</accession>